<feature type="region of interest" description="Disordered" evidence="3">
    <location>
        <begin position="170"/>
        <end position="202"/>
    </location>
</feature>
<comment type="similarity">
    <text evidence="2">Belongs to the MTB12 family.</text>
</comment>
<dbReference type="AlphaFoldDB" id="A0A850PUX4"/>
<dbReference type="InterPro" id="IPR058644">
    <property type="entry name" value="Mtb12-like_C"/>
</dbReference>
<evidence type="ECO:0000256" key="4">
    <source>
        <dbReference type="SAM" id="SignalP"/>
    </source>
</evidence>
<sequence>MTLVRRTALSLGAATIVAAFGLSACSQPAAPVESPSVETSPAPSVGMPAPAAPAPGGPPLPPDAALIDVMARLSDPAIPGDQKVDLIEGATVDEAADLDRFGVALRDNRSLPLSFEARDLAWSQADPGNVVATVVIRTANPQDGEFTYPMEFVRVDGSWQLTRRTAELMLQLDDGETPAPPAPSAGAPPPPPAPPAPPTPPR</sequence>
<feature type="compositionally biased region" description="Pro residues" evidence="3">
    <location>
        <begin position="50"/>
        <end position="61"/>
    </location>
</feature>
<keyword evidence="7" id="KW-1185">Reference proteome</keyword>
<dbReference type="Proteomes" id="UP000570517">
    <property type="component" value="Unassembled WGS sequence"/>
</dbReference>
<evidence type="ECO:0000313" key="6">
    <source>
        <dbReference type="EMBL" id="NVN51860.1"/>
    </source>
</evidence>
<accession>A0A850PUX4</accession>
<reference evidence="6 7" key="1">
    <citation type="submission" date="2020-05" db="EMBL/GenBank/DDBJ databases">
        <title>Draft genome sequence of Mycobacterium hippocampi DL, isolated from European seabass, Dicentrarchus labrax, reared in fish farms.</title>
        <authorList>
            <person name="Stathopoulou P."/>
            <person name="Asimakis E."/>
            <person name="Tzokas K."/>
            <person name="Batargias C."/>
            <person name="Tsiamis G."/>
        </authorList>
    </citation>
    <scope>NUCLEOTIDE SEQUENCE [LARGE SCALE GENOMIC DNA]</scope>
    <source>
        <strain evidence="6 7">DL</strain>
    </source>
</reference>
<dbReference type="EMBL" id="JABFYL010000039">
    <property type="protein sequence ID" value="NVN51860.1"/>
    <property type="molecule type" value="Genomic_DNA"/>
</dbReference>
<feature type="signal peptide" evidence="4">
    <location>
        <begin position="1"/>
        <end position="29"/>
    </location>
</feature>
<dbReference type="Pfam" id="PF26580">
    <property type="entry name" value="Mtb12_C"/>
    <property type="match status" value="1"/>
</dbReference>
<evidence type="ECO:0000256" key="1">
    <source>
        <dbReference type="ARBA" id="ARBA00022729"/>
    </source>
</evidence>
<evidence type="ECO:0000256" key="2">
    <source>
        <dbReference type="ARBA" id="ARBA00093774"/>
    </source>
</evidence>
<feature type="domain" description="Low molecular weight antigen MTB12-like C-terminal" evidence="5">
    <location>
        <begin position="59"/>
        <end position="173"/>
    </location>
</feature>
<name>A0A850PUX4_9MYCO</name>
<evidence type="ECO:0000256" key="3">
    <source>
        <dbReference type="SAM" id="MobiDB-lite"/>
    </source>
</evidence>
<comment type="caution">
    <text evidence="6">The sequence shown here is derived from an EMBL/GenBank/DDBJ whole genome shotgun (WGS) entry which is preliminary data.</text>
</comment>
<gene>
    <name evidence="6" type="ORF">HLY00_1850</name>
</gene>
<evidence type="ECO:0000313" key="7">
    <source>
        <dbReference type="Proteomes" id="UP000570517"/>
    </source>
</evidence>
<proteinExistence type="inferred from homology"/>
<keyword evidence="1 4" id="KW-0732">Signal</keyword>
<dbReference type="PROSITE" id="PS51257">
    <property type="entry name" value="PROKAR_LIPOPROTEIN"/>
    <property type="match status" value="1"/>
</dbReference>
<feature type="chain" id="PRO_5032671725" evidence="4">
    <location>
        <begin position="30"/>
        <end position="202"/>
    </location>
</feature>
<keyword evidence="6" id="KW-0449">Lipoprotein</keyword>
<protein>
    <submittedName>
        <fullName evidence="6">Putative conserved lipoprotein lppK</fullName>
    </submittedName>
</protein>
<feature type="region of interest" description="Disordered" evidence="3">
    <location>
        <begin position="29"/>
        <end position="61"/>
    </location>
</feature>
<feature type="compositionally biased region" description="Pro residues" evidence="3">
    <location>
        <begin position="178"/>
        <end position="202"/>
    </location>
</feature>
<evidence type="ECO:0000259" key="5">
    <source>
        <dbReference type="Pfam" id="PF26580"/>
    </source>
</evidence>
<organism evidence="6 7">
    <name type="scientific">Mycolicibacterium hippocampi</name>
    <dbReference type="NCBI Taxonomy" id="659824"/>
    <lineage>
        <taxon>Bacteria</taxon>
        <taxon>Bacillati</taxon>
        <taxon>Actinomycetota</taxon>
        <taxon>Actinomycetes</taxon>
        <taxon>Mycobacteriales</taxon>
        <taxon>Mycobacteriaceae</taxon>
        <taxon>Mycolicibacterium</taxon>
    </lineage>
</organism>